<dbReference type="Pfam" id="PF03107">
    <property type="entry name" value="C1_2"/>
    <property type="match status" value="1"/>
</dbReference>
<keyword evidence="1" id="KW-0677">Repeat</keyword>
<evidence type="ECO:0000256" key="1">
    <source>
        <dbReference type="ARBA" id="ARBA00022737"/>
    </source>
</evidence>
<reference evidence="3" key="1">
    <citation type="journal article" date="2017" name="Nature">
        <title>The sunflower genome provides insights into oil metabolism, flowering and Asterid evolution.</title>
        <authorList>
            <person name="Badouin H."/>
            <person name="Gouzy J."/>
            <person name="Grassa C.J."/>
            <person name="Murat F."/>
            <person name="Staton S.E."/>
            <person name="Cottret L."/>
            <person name="Lelandais-Briere C."/>
            <person name="Owens G.L."/>
            <person name="Carrere S."/>
            <person name="Mayjonade B."/>
            <person name="Legrand L."/>
            <person name="Gill N."/>
            <person name="Kane N.C."/>
            <person name="Bowers J.E."/>
            <person name="Hubner S."/>
            <person name="Bellec A."/>
            <person name="Berard A."/>
            <person name="Berges H."/>
            <person name="Blanchet N."/>
            <person name="Boniface M.C."/>
            <person name="Brunel D."/>
            <person name="Catrice O."/>
            <person name="Chaidir N."/>
            <person name="Claudel C."/>
            <person name="Donnadieu C."/>
            <person name="Faraut T."/>
            <person name="Fievet G."/>
            <person name="Helmstetter N."/>
            <person name="King M."/>
            <person name="Knapp S.J."/>
            <person name="Lai Z."/>
            <person name="Le Paslier M.C."/>
            <person name="Lippi Y."/>
            <person name="Lorenzon L."/>
            <person name="Mandel J.R."/>
            <person name="Marage G."/>
            <person name="Marchand G."/>
            <person name="Marquand E."/>
            <person name="Bret-Mestries E."/>
            <person name="Morien E."/>
            <person name="Nambeesan S."/>
            <person name="Nguyen T."/>
            <person name="Pegot-Espagnet P."/>
            <person name="Pouilly N."/>
            <person name="Raftis F."/>
            <person name="Sallet E."/>
            <person name="Schiex T."/>
            <person name="Thomas J."/>
            <person name="Vandecasteele C."/>
            <person name="Vares D."/>
            <person name="Vear F."/>
            <person name="Vautrin S."/>
            <person name="Crespi M."/>
            <person name="Mangin B."/>
            <person name="Burke J.M."/>
            <person name="Salse J."/>
            <person name="Munos S."/>
            <person name="Vincourt P."/>
            <person name="Rieseberg L.H."/>
            <person name="Langlade N.B."/>
        </authorList>
    </citation>
    <scope>NUCLEOTIDE SEQUENCE</scope>
    <source>
        <tissue evidence="3">Leaves</tissue>
    </source>
</reference>
<evidence type="ECO:0000313" key="3">
    <source>
        <dbReference type="EMBL" id="KAF5758032.1"/>
    </source>
</evidence>
<evidence type="ECO:0000313" key="4">
    <source>
        <dbReference type="Proteomes" id="UP000215914"/>
    </source>
</evidence>
<dbReference type="SUPFAM" id="SSF57889">
    <property type="entry name" value="Cysteine-rich domain"/>
    <property type="match status" value="1"/>
</dbReference>
<dbReference type="Proteomes" id="UP000215914">
    <property type="component" value="Unassembled WGS sequence"/>
</dbReference>
<proteinExistence type="predicted"/>
<accession>A0A9K3DM10</accession>
<dbReference type="EMBL" id="MNCJ02000331">
    <property type="protein sequence ID" value="KAF5758032.1"/>
    <property type="molecule type" value="Genomic_DNA"/>
</dbReference>
<keyword evidence="4" id="KW-1185">Reference proteome</keyword>
<dbReference type="InterPro" id="IPR046349">
    <property type="entry name" value="C1-like_sf"/>
</dbReference>
<dbReference type="AlphaFoldDB" id="A0A9K3DM10"/>
<dbReference type="InterPro" id="IPR053192">
    <property type="entry name" value="Vacuole_Formation_Reg"/>
</dbReference>
<evidence type="ECO:0000259" key="2">
    <source>
        <dbReference type="Pfam" id="PF03107"/>
    </source>
</evidence>
<comment type="caution">
    <text evidence="3">The sequence shown here is derived from an EMBL/GenBank/DDBJ whole genome shotgun (WGS) entry which is preliminary data.</text>
</comment>
<name>A0A9K3DM10_HELAN</name>
<gene>
    <name evidence="3" type="ORF">HanXRQr2_Chr16g0724741</name>
</gene>
<organism evidence="3 4">
    <name type="scientific">Helianthus annuus</name>
    <name type="common">Common sunflower</name>
    <dbReference type="NCBI Taxonomy" id="4232"/>
    <lineage>
        <taxon>Eukaryota</taxon>
        <taxon>Viridiplantae</taxon>
        <taxon>Streptophyta</taxon>
        <taxon>Embryophyta</taxon>
        <taxon>Tracheophyta</taxon>
        <taxon>Spermatophyta</taxon>
        <taxon>Magnoliopsida</taxon>
        <taxon>eudicotyledons</taxon>
        <taxon>Gunneridae</taxon>
        <taxon>Pentapetalae</taxon>
        <taxon>asterids</taxon>
        <taxon>campanulids</taxon>
        <taxon>Asterales</taxon>
        <taxon>Asteraceae</taxon>
        <taxon>Asteroideae</taxon>
        <taxon>Heliantheae alliance</taxon>
        <taxon>Heliantheae</taxon>
        <taxon>Helianthus</taxon>
    </lineage>
</organism>
<dbReference type="Gramene" id="mRNA:HanXRQr2_Chr16g0724741">
    <property type="protein sequence ID" value="CDS:HanXRQr2_Chr16g0724741.1"/>
    <property type="gene ID" value="HanXRQr2_Chr16g0724741"/>
</dbReference>
<feature type="domain" description="DC1" evidence="2">
    <location>
        <begin position="5"/>
        <end position="45"/>
    </location>
</feature>
<reference evidence="3" key="2">
    <citation type="submission" date="2020-06" db="EMBL/GenBank/DDBJ databases">
        <title>Helianthus annuus Genome sequencing and assembly Release 2.</title>
        <authorList>
            <person name="Gouzy J."/>
            <person name="Langlade N."/>
            <person name="Munos S."/>
        </authorList>
    </citation>
    <scope>NUCLEOTIDE SEQUENCE</scope>
    <source>
        <tissue evidence="3">Leaves</tissue>
    </source>
</reference>
<dbReference type="InterPro" id="IPR004146">
    <property type="entry name" value="DC1"/>
</dbReference>
<dbReference type="PANTHER" id="PTHR32410">
    <property type="entry name" value="CYSTEINE/HISTIDINE-RICH C1 DOMAIN FAMILY PROTEIN"/>
    <property type="match status" value="1"/>
</dbReference>
<protein>
    <recommendedName>
        <fullName evidence="2">DC1 domain-containing protein</fullName>
    </recommendedName>
</protein>
<sequence>MKLSYFPIENHMSDYFCEVCERELNPEVSFYHCRECMQSMHTTCAPSILQYETYDDEYSRGVYEFVNVKFGGTYNNIEVHPHPLSFVQGIEDAGECASHYCHYIPLRLQYSMIFKCLDCKFAVHYECCKRMSS</sequence>
<dbReference type="PANTHER" id="PTHR32410:SF161">
    <property type="entry name" value="DC1, ZINC FINGER, RING_FYVE_PHD-TYPE-RELATED"/>
    <property type="match status" value="1"/>
</dbReference>